<keyword evidence="10" id="KW-0175">Coiled coil</keyword>
<evidence type="ECO:0000256" key="3">
    <source>
        <dbReference type="ARBA" id="ARBA00011034"/>
    </source>
</evidence>
<comment type="subcellular location">
    <subcellularLocation>
        <location evidence="2">Cytoplasm</location>
    </subcellularLocation>
    <subcellularLocation>
        <location evidence="1">Endoplasmic reticulum membrane</location>
        <topology evidence="1">Single-pass membrane protein</topology>
    </subcellularLocation>
</comment>
<feature type="transmembrane region" description="Helical" evidence="12">
    <location>
        <begin position="6"/>
        <end position="29"/>
    </location>
</feature>
<feature type="coiled-coil region" evidence="10">
    <location>
        <begin position="66"/>
        <end position="97"/>
    </location>
</feature>
<keyword evidence="14" id="KW-1185">Reference proteome</keyword>
<protein>
    <submittedName>
        <fullName evidence="13">Selenoprotein S</fullName>
    </submittedName>
</protein>
<evidence type="ECO:0000256" key="7">
    <source>
        <dbReference type="ARBA" id="ARBA00022933"/>
    </source>
</evidence>
<keyword evidence="7" id="KW-0712">Selenocysteine</keyword>
<keyword evidence="5 12" id="KW-0812">Transmembrane</keyword>
<evidence type="ECO:0000256" key="5">
    <source>
        <dbReference type="ARBA" id="ARBA00022692"/>
    </source>
</evidence>
<evidence type="ECO:0000256" key="9">
    <source>
        <dbReference type="ARBA" id="ARBA00023136"/>
    </source>
</evidence>
<dbReference type="Proteomes" id="UP000324632">
    <property type="component" value="Chromosome 3"/>
</dbReference>
<dbReference type="EMBL" id="SOYY01000003">
    <property type="protein sequence ID" value="KAA0722809.1"/>
    <property type="molecule type" value="Genomic_DNA"/>
</dbReference>
<evidence type="ECO:0000256" key="2">
    <source>
        <dbReference type="ARBA" id="ARBA00004496"/>
    </source>
</evidence>
<feature type="region of interest" description="Disordered" evidence="11">
    <location>
        <begin position="37"/>
        <end position="60"/>
    </location>
</feature>
<evidence type="ECO:0000256" key="8">
    <source>
        <dbReference type="ARBA" id="ARBA00022989"/>
    </source>
</evidence>
<keyword evidence="8 12" id="KW-1133">Transmembrane helix</keyword>
<dbReference type="PANTHER" id="PTHR28621:SF1">
    <property type="entry name" value="SELENOPROTEIN S"/>
    <property type="match status" value="1"/>
</dbReference>
<keyword evidence="9 12" id="KW-0472">Membrane</keyword>
<keyword evidence="6" id="KW-0256">Endoplasmic reticulum</keyword>
<dbReference type="GO" id="GO:0036502">
    <property type="term" value="C:Derlin-1-VIMP complex"/>
    <property type="evidence" value="ECO:0007669"/>
    <property type="project" value="TreeGrafter"/>
</dbReference>
<sequence length="156" mass="17774">MTLPSTVAVFLSDYGWYLLFLAVGVYLLIQHLSKKRSGGNESQSASAVNQDPASVARRQEALEVSRQRMQEELNARAEEFKEKQKRLEEEKRRQKIEMWESMKEGKSFKGNARVTQDIILCLEMEEERAPGDPAGEGLPLVVDEVKVRVRPKPLTL</sequence>
<dbReference type="Gene3D" id="6.10.250.2950">
    <property type="match status" value="1"/>
</dbReference>
<dbReference type="GO" id="GO:0030968">
    <property type="term" value="P:endoplasmic reticulum unfolded protein response"/>
    <property type="evidence" value="ECO:0007669"/>
    <property type="project" value="TreeGrafter"/>
</dbReference>
<comment type="similarity">
    <text evidence="3">Belongs to the selenoprotein S family.</text>
</comment>
<comment type="caution">
    <text evidence="13">The sequence shown here is derived from an EMBL/GenBank/DDBJ whole genome shotgun (WGS) entry which is preliminary data.</text>
</comment>
<dbReference type="PANTHER" id="PTHR28621">
    <property type="entry name" value="SELENOPROTEIN S"/>
    <property type="match status" value="1"/>
</dbReference>
<reference evidence="13 14" key="1">
    <citation type="journal article" date="2019" name="Mol. Ecol. Resour.">
        <title>Chromosome-level genome assembly of Triplophysa tibetana, a fish adapted to the harsh high-altitude environment of the Tibetan Plateau.</title>
        <authorList>
            <person name="Yang X."/>
            <person name="Liu H."/>
            <person name="Ma Z."/>
            <person name="Zou Y."/>
            <person name="Zou M."/>
            <person name="Mao Y."/>
            <person name="Li X."/>
            <person name="Wang H."/>
            <person name="Chen T."/>
            <person name="Wang W."/>
            <person name="Yang R."/>
        </authorList>
    </citation>
    <scope>NUCLEOTIDE SEQUENCE [LARGE SCALE GENOMIC DNA]</scope>
    <source>
        <strain evidence="13">TTIB1903HZAU</strain>
        <tissue evidence="13">Muscle</tissue>
    </source>
</reference>
<dbReference type="AlphaFoldDB" id="A0A5A9PP67"/>
<keyword evidence="4" id="KW-0963">Cytoplasm</keyword>
<evidence type="ECO:0000256" key="1">
    <source>
        <dbReference type="ARBA" id="ARBA00004389"/>
    </source>
</evidence>
<feature type="compositionally biased region" description="Polar residues" evidence="11">
    <location>
        <begin position="39"/>
        <end position="52"/>
    </location>
</feature>
<dbReference type="InterPro" id="IPR009703">
    <property type="entry name" value="Selenoprotein_S"/>
</dbReference>
<evidence type="ECO:0000256" key="12">
    <source>
        <dbReference type="SAM" id="Phobius"/>
    </source>
</evidence>
<evidence type="ECO:0000256" key="10">
    <source>
        <dbReference type="SAM" id="Coils"/>
    </source>
</evidence>
<proteinExistence type="inferred from homology"/>
<evidence type="ECO:0000256" key="4">
    <source>
        <dbReference type="ARBA" id="ARBA00022490"/>
    </source>
</evidence>
<evidence type="ECO:0000313" key="14">
    <source>
        <dbReference type="Proteomes" id="UP000324632"/>
    </source>
</evidence>
<evidence type="ECO:0000256" key="6">
    <source>
        <dbReference type="ARBA" id="ARBA00022824"/>
    </source>
</evidence>
<name>A0A5A9PP67_9TELE</name>
<evidence type="ECO:0000313" key="13">
    <source>
        <dbReference type="EMBL" id="KAA0722809.1"/>
    </source>
</evidence>
<dbReference type="GO" id="GO:0036513">
    <property type="term" value="C:Derlin-1 retrotranslocation complex"/>
    <property type="evidence" value="ECO:0007669"/>
    <property type="project" value="TreeGrafter"/>
</dbReference>
<evidence type="ECO:0000256" key="11">
    <source>
        <dbReference type="SAM" id="MobiDB-lite"/>
    </source>
</evidence>
<gene>
    <name evidence="13" type="ORF">E1301_Tti008691</name>
</gene>
<dbReference type="GO" id="GO:0030970">
    <property type="term" value="P:retrograde protein transport, ER to cytosol"/>
    <property type="evidence" value="ECO:0007669"/>
    <property type="project" value="TreeGrafter"/>
</dbReference>
<organism evidence="13 14">
    <name type="scientific">Triplophysa tibetana</name>
    <dbReference type="NCBI Taxonomy" id="1572043"/>
    <lineage>
        <taxon>Eukaryota</taxon>
        <taxon>Metazoa</taxon>
        <taxon>Chordata</taxon>
        <taxon>Craniata</taxon>
        <taxon>Vertebrata</taxon>
        <taxon>Euteleostomi</taxon>
        <taxon>Actinopterygii</taxon>
        <taxon>Neopterygii</taxon>
        <taxon>Teleostei</taxon>
        <taxon>Ostariophysi</taxon>
        <taxon>Cypriniformes</taxon>
        <taxon>Nemacheilidae</taxon>
        <taxon>Triplophysa</taxon>
    </lineage>
</organism>
<accession>A0A5A9PP67</accession>
<dbReference type="Pfam" id="PF06936">
    <property type="entry name" value="Selenoprotein_S"/>
    <property type="match status" value="1"/>
</dbReference>